<feature type="compositionally biased region" description="Gly residues" evidence="1">
    <location>
        <begin position="250"/>
        <end position="259"/>
    </location>
</feature>
<dbReference type="PROSITE" id="PS51257">
    <property type="entry name" value="PROKAR_LIPOPROTEIN"/>
    <property type="match status" value="1"/>
</dbReference>
<evidence type="ECO:0000313" key="3">
    <source>
        <dbReference type="EMBL" id="MDT0270359.1"/>
    </source>
</evidence>
<organism evidence="3 4">
    <name type="scientific">Streptomyces chisholmiae</name>
    <dbReference type="NCBI Taxonomy" id="3075540"/>
    <lineage>
        <taxon>Bacteria</taxon>
        <taxon>Bacillati</taxon>
        <taxon>Actinomycetota</taxon>
        <taxon>Actinomycetes</taxon>
        <taxon>Kitasatosporales</taxon>
        <taxon>Streptomycetaceae</taxon>
        <taxon>Streptomyces</taxon>
    </lineage>
</organism>
<evidence type="ECO:0000256" key="2">
    <source>
        <dbReference type="SAM" id="SignalP"/>
    </source>
</evidence>
<reference evidence="4" key="1">
    <citation type="submission" date="2023-07" db="EMBL/GenBank/DDBJ databases">
        <title>30 novel species of actinomycetes from the DSMZ collection.</title>
        <authorList>
            <person name="Nouioui I."/>
        </authorList>
    </citation>
    <scope>NUCLEOTIDE SEQUENCE [LARGE SCALE GENOMIC DNA]</scope>
    <source>
        <strain evidence="4">DSM 44915</strain>
    </source>
</reference>
<dbReference type="EMBL" id="JAVREO010000026">
    <property type="protein sequence ID" value="MDT0270359.1"/>
    <property type="molecule type" value="Genomic_DNA"/>
</dbReference>
<protein>
    <submittedName>
        <fullName evidence="3">DUF3558 domain-containing protein</fullName>
    </submittedName>
</protein>
<feature type="signal peptide" evidence="2">
    <location>
        <begin position="1"/>
        <end position="23"/>
    </location>
</feature>
<gene>
    <name evidence="3" type="ORF">RM844_29215</name>
</gene>
<name>A0ABU2JZG4_9ACTN</name>
<dbReference type="Proteomes" id="UP001183410">
    <property type="component" value="Unassembled WGS sequence"/>
</dbReference>
<dbReference type="RefSeq" id="WP_311670426.1">
    <property type="nucleotide sequence ID" value="NZ_JAVREO010000026.1"/>
</dbReference>
<evidence type="ECO:0000256" key="1">
    <source>
        <dbReference type="SAM" id="MobiDB-lite"/>
    </source>
</evidence>
<keyword evidence="4" id="KW-1185">Reference proteome</keyword>
<feature type="region of interest" description="Disordered" evidence="1">
    <location>
        <begin position="195"/>
        <end position="268"/>
    </location>
</feature>
<feature type="region of interest" description="Disordered" evidence="1">
    <location>
        <begin position="25"/>
        <end position="49"/>
    </location>
</feature>
<feature type="region of interest" description="Disordered" evidence="1">
    <location>
        <begin position="63"/>
        <end position="88"/>
    </location>
</feature>
<evidence type="ECO:0000313" key="4">
    <source>
        <dbReference type="Proteomes" id="UP001183410"/>
    </source>
</evidence>
<proteinExistence type="predicted"/>
<feature type="compositionally biased region" description="Basic and acidic residues" evidence="1">
    <location>
        <begin position="208"/>
        <end position="217"/>
    </location>
</feature>
<accession>A0ABU2JZG4</accession>
<feature type="compositionally biased region" description="Acidic residues" evidence="1">
    <location>
        <begin position="227"/>
        <end position="248"/>
    </location>
</feature>
<comment type="caution">
    <text evidence="3">The sequence shown here is derived from an EMBL/GenBank/DDBJ whole genome shotgun (WGS) entry which is preliminary data.</text>
</comment>
<keyword evidence="2" id="KW-0732">Signal</keyword>
<sequence length="268" mass="28007">MDRNASRRAVRLLALATVPVLFAAGCSSSDPAPEEDNEPQAEAPTPEPVRFAELPGACSLVTEDTIGDVVPEADPAEGEELESSNSTTSGACLWSGLDDYQFRSLTVSLRRFDSDLAVGSGDERATAYLQQMVDEITGDEANREPAAEELAETGDEAVSVAYQVTRESGDAEHDYQQQRVVVRSGNVVLTLDYSGAGFEGDDPPGAGDVKEAADRTAAEAVTRLDASADEEDGGDAEENPDATEETDGADGAGEGGDGAEGAEVERDN</sequence>
<feature type="chain" id="PRO_5046550414" evidence="2">
    <location>
        <begin position="24"/>
        <end position="268"/>
    </location>
</feature>